<evidence type="ECO:0000256" key="1">
    <source>
        <dbReference type="SAM" id="Coils"/>
    </source>
</evidence>
<keyword evidence="3" id="KW-1185">Reference proteome</keyword>
<gene>
    <name evidence="2" type="ORF">PoB_000628000</name>
</gene>
<accession>A0AAV3Y9J4</accession>
<evidence type="ECO:0000313" key="2">
    <source>
        <dbReference type="EMBL" id="GFN79774.1"/>
    </source>
</evidence>
<sequence length="107" mass="12696">MDEYERLIQAEKAFNLEGQKLLDWVEKARALEREEAREREEKAREREERAADREFKKLELEVQQAQATPPEKGFSTSAAHKIKLPPFDDRNDDIDAYIFRFEVLATR</sequence>
<feature type="coiled-coil region" evidence="1">
    <location>
        <begin position="21"/>
        <end position="68"/>
    </location>
</feature>
<evidence type="ECO:0000313" key="3">
    <source>
        <dbReference type="Proteomes" id="UP000735302"/>
    </source>
</evidence>
<name>A0AAV3Y9J4_9GAST</name>
<protein>
    <submittedName>
        <fullName evidence="2">Uncharacterized protein</fullName>
    </submittedName>
</protein>
<proteinExistence type="predicted"/>
<dbReference type="EMBL" id="BLXT01000740">
    <property type="protein sequence ID" value="GFN79774.1"/>
    <property type="molecule type" value="Genomic_DNA"/>
</dbReference>
<dbReference type="Proteomes" id="UP000735302">
    <property type="component" value="Unassembled WGS sequence"/>
</dbReference>
<organism evidence="2 3">
    <name type="scientific">Plakobranchus ocellatus</name>
    <dbReference type="NCBI Taxonomy" id="259542"/>
    <lineage>
        <taxon>Eukaryota</taxon>
        <taxon>Metazoa</taxon>
        <taxon>Spiralia</taxon>
        <taxon>Lophotrochozoa</taxon>
        <taxon>Mollusca</taxon>
        <taxon>Gastropoda</taxon>
        <taxon>Heterobranchia</taxon>
        <taxon>Euthyneura</taxon>
        <taxon>Panpulmonata</taxon>
        <taxon>Sacoglossa</taxon>
        <taxon>Placobranchoidea</taxon>
        <taxon>Plakobranchidae</taxon>
        <taxon>Plakobranchus</taxon>
    </lineage>
</organism>
<reference evidence="2 3" key="1">
    <citation type="journal article" date="2021" name="Elife">
        <title>Chloroplast acquisition without the gene transfer in kleptoplastic sea slugs, Plakobranchus ocellatus.</title>
        <authorList>
            <person name="Maeda T."/>
            <person name="Takahashi S."/>
            <person name="Yoshida T."/>
            <person name="Shimamura S."/>
            <person name="Takaki Y."/>
            <person name="Nagai Y."/>
            <person name="Toyoda A."/>
            <person name="Suzuki Y."/>
            <person name="Arimoto A."/>
            <person name="Ishii H."/>
            <person name="Satoh N."/>
            <person name="Nishiyama T."/>
            <person name="Hasebe M."/>
            <person name="Maruyama T."/>
            <person name="Minagawa J."/>
            <person name="Obokata J."/>
            <person name="Shigenobu S."/>
        </authorList>
    </citation>
    <scope>NUCLEOTIDE SEQUENCE [LARGE SCALE GENOMIC DNA]</scope>
</reference>
<dbReference type="AlphaFoldDB" id="A0AAV3Y9J4"/>
<keyword evidence="1" id="KW-0175">Coiled coil</keyword>
<comment type="caution">
    <text evidence="2">The sequence shown here is derived from an EMBL/GenBank/DDBJ whole genome shotgun (WGS) entry which is preliminary data.</text>
</comment>